<reference evidence="1" key="1">
    <citation type="submission" date="2022-10" db="EMBL/GenBank/DDBJ databases">
        <title>WGS of marine actinomycetes from Thailand.</title>
        <authorList>
            <person name="Thawai C."/>
        </authorList>
    </citation>
    <scope>NUCLEOTIDE SEQUENCE</scope>
    <source>
        <strain evidence="1">SW21</strain>
    </source>
</reference>
<dbReference type="AlphaFoldDB" id="A0A9X3D7Z8"/>
<dbReference type="RefSeq" id="WP_266063610.1">
    <property type="nucleotide sequence ID" value="NZ_JAPKFM010000034.1"/>
</dbReference>
<organism evidence="1 2">
    <name type="scientific">Gordonia aquimaris</name>
    <dbReference type="NCBI Taxonomy" id="2984863"/>
    <lineage>
        <taxon>Bacteria</taxon>
        <taxon>Bacillati</taxon>
        <taxon>Actinomycetota</taxon>
        <taxon>Actinomycetes</taxon>
        <taxon>Mycobacteriales</taxon>
        <taxon>Gordoniaceae</taxon>
        <taxon>Gordonia</taxon>
    </lineage>
</organism>
<keyword evidence="2" id="KW-1185">Reference proteome</keyword>
<gene>
    <name evidence="1" type="ORF">OSB52_22570</name>
</gene>
<name>A0A9X3D7Z8_9ACTN</name>
<accession>A0A9X3D7Z8</accession>
<dbReference type="Proteomes" id="UP001143347">
    <property type="component" value="Unassembled WGS sequence"/>
</dbReference>
<proteinExistence type="predicted"/>
<evidence type="ECO:0000313" key="1">
    <source>
        <dbReference type="EMBL" id="MCX2966864.1"/>
    </source>
</evidence>
<protein>
    <submittedName>
        <fullName evidence="1">Uncharacterized protein</fullName>
    </submittedName>
</protein>
<evidence type="ECO:0000313" key="2">
    <source>
        <dbReference type="Proteomes" id="UP001143347"/>
    </source>
</evidence>
<comment type="caution">
    <text evidence="1">The sequence shown here is derived from an EMBL/GenBank/DDBJ whole genome shotgun (WGS) entry which is preliminary data.</text>
</comment>
<sequence length="443" mass="47060">MAPITGSVERSADGLIVWSAHTGAALGPVAFDAHNLGLGVDAADPSCVLTVVADDSDRDSGATCFTDPGFLTALVDAPTGATLPQPQLVDEIARAATIHAVSRFHLGDLDPGIVTLDEAHAAALCGDMDGARGRYLMATSSMEEVLDDLAENGGESIAEELEVAVAQCPAMDPENAIATVASAIVDGQDARWSEMVLSIHQEELATTFSPPPPNAAGDFLDLSLLPPRLMRFTGPDEHDLALRMIGDDTVEASAVVRDAIYTSSSEAAGLFVIAVERATGELVSSAPCEASGMRMVALLWLAEHELDDLHFLMVTLDVPLDEVSARPLDVRLAQVDRACRHAWTNHRRGRAILTLVNSATAPELVDAAGHAVAHCRQQADDWAANARIELEDILLHLQSPDHQKLVADFREGVLRLQELVAGDFAPDSPIRPTLAELHAETGW</sequence>
<dbReference type="EMBL" id="JAPKFM010000034">
    <property type="protein sequence ID" value="MCX2966864.1"/>
    <property type="molecule type" value="Genomic_DNA"/>
</dbReference>